<dbReference type="Proteomes" id="UP000007882">
    <property type="component" value="Chromosome"/>
</dbReference>
<keyword evidence="3" id="KW-1185">Reference proteome</keyword>
<reference evidence="2 3" key="1">
    <citation type="submission" date="2012-02" db="EMBL/GenBank/DDBJ databases">
        <title>Complete genome sequence of Actinoplanes missouriensis 431 (= NBRC 102363).</title>
        <authorList>
            <person name="Ohnishi Y."/>
            <person name="Ishikawa J."/>
            <person name="Sekine M."/>
            <person name="Hosoyama A."/>
            <person name="Harada T."/>
            <person name="Narita H."/>
            <person name="Hata T."/>
            <person name="Konno Y."/>
            <person name="Tutikane K."/>
            <person name="Fujita N."/>
            <person name="Horinouchi S."/>
            <person name="Hayakawa M."/>
        </authorList>
    </citation>
    <scope>NUCLEOTIDE SEQUENCE [LARGE SCALE GENOMIC DNA]</scope>
    <source>
        <strain evidence="3">ATCC 14538 / DSM 43046 / CBS 188.64 / JCM 3121 / NBRC 102363 / NCIMB 12654 / NRRL B-3342 / UNCC 431</strain>
    </source>
</reference>
<accession>I0H9U6</accession>
<proteinExistence type="predicted"/>
<evidence type="ECO:0000313" key="2">
    <source>
        <dbReference type="EMBL" id="BAL89783.1"/>
    </source>
</evidence>
<dbReference type="EMBL" id="AP012319">
    <property type="protein sequence ID" value="BAL89783.1"/>
    <property type="molecule type" value="Genomic_DNA"/>
</dbReference>
<dbReference type="KEGG" id="ams:AMIS_45630"/>
<gene>
    <name evidence="2" type="ordered locus">AMIS_45630</name>
</gene>
<protein>
    <submittedName>
        <fullName evidence="2">Uncharacterized protein</fullName>
    </submittedName>
</protein>
<dbReference type="HOGENOM" id="CLU_2713297_0_0_11"/>
<dbReference type="AlphaFoldDB" id="I0H9U6"/>
<evidence type="ECO:0000313" key="3">
    <source>
        <dbReference type="Proteomes" id="UP000007882"/>
    </source>
</evidence>
<evidence type="ECO:0000256" key="1">
    <source>
        <dbReference type="SAM" id="MobiDB-lite"/>
    </source>
</evidence>
<feature type="region of interest" description="Disordered" evidence="1">
    <location>
        <begin position="1"/>
        <end position="72"/>
    </location>
</feature>
<name>I0H9U6_ACTM4</name>
<feature type="compositionally biased region" description="Polar residues" evidence="1">
    <location>
        <begin position="41"/>
        <end position="57"/>
    </location>
</feature>
<organism evidence="2 3">
    <name type="scientific">Actinoplanes missouriensis (strain ATCC 14538 / DSM 43046 / CBS 188.64 / JCM 3121 / NBRC 102363 / NCIMB 12654 / NRRL B-3342 / UNCC 431)</name>
    <dbReference type="NCBI Taxonomy" id="512565"/>
    <lineage>
        <taxon>Bacteria</taxon>
        <taxon>Bacillati</taxon>
        <taxon>Actinomycetota</taxon>
        <taxon>Actinomycetes</taxon>
        <taxon>Micromonosporales</taxon>
        <taxon>Micromonosporaceae</taxon>
        <taxon>Actinoplanes</taxon>
    </lineage>
</organism>
<sequence length="72" mass="8115">MRSEARDDSTGDQLTGPGWFPVHLPARRDSTQHQPAPAFSTIHNQPTAEPGQPSATWHSAPEIHTLRRRHRE</sequence>